<protein>
    <submittedName>
        <fullName evidence="2">Nuclear transport factor 2 family protein</fullName>
    </submittedName>
</protein>
<sequence length="155" mass="17643">MRTASAVDMGAANLAVPATLDRFTALFNELDKDNMHRLPEIYSDDVRFQDPLGSVQGLDELTHYFNAAYANAISCQFEFADPVVDDQRVAIPWVMHLRHKRINRGREIAVQGISHLTIRDSKVCYHRDYFDAGQLLYENLPMVGKVIRWVKGYAG</sequence>
<dbReference type="RefSeq" id="WP_206643043.1">
    <property type="nucleotide sequence ID" value="NZ_CP071247.1"/>
</dbReference>
<evidence type="ECO:0000259" key="1">
    <source>
        <dbReference type="Pfam" id="PF12680"/>
    </source>
</evidence>
<dbReference type="Proteomes" id="UP000663555">
    <property type="component" value="Chromosome"/>
</dbReference>
<proteinExistence type="predicted"/>
<evidence type="ECO:0000313" key="3">
    <source>
        <dbReference type="Proteomes" id="UP000663555"/>
    </source>
</evidence>
<gene>
    <name evidence="2" type="ORF">LPB19_11500</name>
</gene>
<dbReference type="InterPro" id="IPR037401">
    <property type="entry name" value="SnoaL-like"/>
</dbReference>
<dbReference type="Pfam" id="PF12680">
    <property type="entry name" value="SnoaL_2"/>
    <property type="match status" value="1"/>
</dbReference>
<dbReference type="Gene3D" id="3.10.450.50">
    <property type="match status" value="1"/>
</dbReference>
<dbReference type="EMBL" id="CP071247">
    <property type="protein sequence ID" value="QSP93821.1"/>
    <property type="molecule type" value="Genomic_DNA"/>
</dbReference>
<dbReference type="SUPFAM" id="SSF54427">
    <property type="entry name" value="NTF2-like"/>
    <property type="match status" value="1"/>
</dbReference>
<keyword evidence="3" id="KW-1185">Reference proteome</keyword>
<evidence type="ECO:0000313" key="2">
    <source>
        <dbReference type="EMBL" id="QSP93821.1"/>
    </source>
</evidence>
<accession>A0ABX7MRU8</accession>
<feature type="domain" description="SnoaL-like" evidence="1">
    <location>
        <begin position="24"/>
        <end position="126"/>
    </location>
</feature>
<name>A0ABX7MRU8_9GAMM</name>
<organism evidence="2 3">
    <name type="scientific">Marinobacter salinisoli</name>
    <dbReference type="NCBI Taxonomy" id="2769486"/>
    <lineage>
        <taxon>Bacteria</taxon>
        <taxon>Pseudomonadati</taxon>
        <taxon>Pseudomonadota</taxon>
        <taxon>Gammaproteobacteria</taxon>
        <taxon>Pseudomonadales</taxon>
        <taxon>Marinobacteraceae</taxon>
        <taxon>Marinobacter</taxon>
    </lineage>
</organism>
<reference evidence="2 3" key="1">
    <citation type="submission" date="2021-03" db="EMBL/GenBank/DDBJ databases">
        <title>Genome sequencing of Marinobacter sp. LPB0319.</title>
        <authorList>
            <person name="Kim J."/>
        </authorList>
    </citation>
    <scope>NUCLEOTIDE SEQUENCE [LARGE SCALE GENOMIC DNA]</scope>
    <source>
        <strain evidence="2 3">LPB0319</strain>
    </source>
</reference>
<dbReference type="InterPro" id="IPR032710">
    <property type="entry name" value="NTF2-like_dom_sf"/>
</dbReference>